<comment type="caution">
    <text evidence="1">The sequence shown here is derived from an EMBL/GenBank/DDBJ whole genome shotgun (WGS) entry which is preliminary data.</text>
</comment>
<dbReference type="EMBL" id="JAASQJ010000002">
    <property type="protein sequence ID" value="NIJ52855.1"/>
    <property type="molecule type" value="Genomic_DNA"/>
</dbReference>
<gene>
    <name evidence="1" type="ORF">FHS68_002025</name>
</gene>
<sequence>MPKRADLKMDFVTDKLKDVGFTYVKRIGDKRNYSPAVMGYFKVYFYAQRSISPP</sequence>
<dbReference type="Proteomes" id="UP001179181">
    <property type="component" value="Unassembled WGS sequence"/>
</dbReference>
<organism evidence="1 2">
    <name type="scientific">Dyadobacter arcticus</name>
    <dbReference type="NCBI Taxonomy" id="1078754"/>
    <lineage>
        <taxon>Bacteria</taxon>
        <taxon>Pseudomonadati</taxon>
        <taxon>Bacteroidota</taxon>
        <taxon>Cytophagia</taxon>
        <taxon>Cytophagales</taxon>
        <taxon>Spirosomataceae</taxon>
        <taxon>Dyadobacter</taxon>
    </lineage>
</organism>
<protein>
    <recommendedName>
        <fullName evidence="3">DUF4304 domain-containing protein</fullName>
    </recommendedName>
</protein>
<evidence type="ECO:0000313" key="2">
    <source>
        <dbReference type="Proteomes" id="UP001179181"/>
    </source>
</evidence>
<reference evidence="1 2" key="1">
    <citation type="submission" date="2020-03" db="EMBL/GenBank/DDBJ databases">
        <title>Genomic Encyclopedia of Type Strains, Phase IV (KMG-IV): sequencing the most valuable type-strain genomes for metagenomic binning, comparative biology and taxonomic classification.</title>
        <authorList>
            <person name="Goeker M."/>
        </authorList>
    </citation>
    <scope>NUCLEOTIDE SEQUENCE [LARGE SCALE GENOMIC DNA]</scope>
    <source>
        <strain evidence="1 2">DSM 102865</strain>
    </source>
</reference>
<name>A0ABX0UMG9_9BACT</name>
<keyword evidence="2" id="KW-1185">Reference proteome</keyword>
<accession>A0ABX0UMG9</accession>
<proteinExistence type="predicted"/>
<evidence type="ECO:0008006" key="3">
    <source>
        <dbReference type="Google" id="ProtNLM"/>
    </source>
</evidence>
<evidence type="ECO:0000313" key="1">
    <source>
        <dbReference type="EMBL" id="NIJ52855.1"/>
    </source>
</evidence>